<evidence type="ECO:0000256" key="1">
    <source>
        <dbReference type="ARBA" id="ARBA00022737"/>
    </source>
</evidence>
<reference evidence="5" key="1">
    <citation type="submission" date="2016-10" db="EMBL/GenBank/DDBJ databases">
        <authorList>
            <person name="Varghese N."/>
            <person name="Submissions S."/>
        </authorList>
    </citation>
    <scope>NUCLEOTIDE SEQUENCE [LARGE SCALE GENOMIC DNA]</scope>
    <source>
        <strain evidence="5">DSM 11526</strain>
    </source>
</reference>
<accession>A0A1H4H2R4</accession>
<evidence type="ECO:0000259" key="2">
    <source>
        <dbReference type="Pfam" id="PF20148"/>
    </source>
</evidence>
<feature type="domain" description="Teneurin-like YD-shell" evidence="3">
    <location>
        <begin position="283"/>
        <end position="423"/>
    </location>
</feature>
<dbReference type="Gene3D" id="2.180.10.10">
    <property type="entry name" value="RHS repeat-associated core"/>
    <property type="match status" value="3"/>
</dbReference>
<sequence length="1439" mass="158317">MMLRRTSANIYRSGYWNNAPATKRVTLPYRIGQISALTLSICLSSTTFAEIEWTNTYAPGAWPTATAACVNGEVEARIQALRTANPSIQYRYKSLSVNEYLSGQEARCQFVIERKLAFYWVTTAMGPVTHMATGSPDACPEGSVDDSGYCQPKNAGVPECPSNGSNPINSATGNKYQQEQDYVGTGAQPLQFIRHYNALSQESGPLGDNWRHHYQRSLVVTGLGSGSPSRVKLYRADGKRYNFNLTGGIWQPDADQNYRLQRQTDGNGNTSGWTLTTSDDTIERYAAQGRLISITSRAGQTHHLSYDTQNRLQTVTDTDGRTLTLAYDTHGRIASVTDPAGEPITFSYDANNRLISTTYADNSSRQYRYNESSLTAGANLPRALTGIIDENNTRFADFEYDTQGRAVRSSHSGGAGEVSISYAANGERTLTDALGASRTFTYSSILDTLKNTGISQACNTCGGAAQTRQYDAQGNVSQRVDFNNVPTQYTYDLSRNLPTIRTEASGTAVERTISTIWHPTYRLPVQVDEGNRRTEYSYDSNGHLLSRTLTDMGQTPPLSRTWSWTYDNQGRVLTADGPRTDISDITTYSYYACTTGAECGRVKTITNALNHTTQINSYNAHGQPLSITDANGLVTTFTYDLRLRLIAYTQGTETTTLTYWPTGLLHTLTQPDGSTLTYTYDAAQRLTRLEDSQGNHIEYTLDALGNQTQTRSYDPSSTLAMRQSQTFNTLNRLVQTLDAAGTPAVTTHYTYDNNGNLTETQAPLNRDTQYAYDAHNRLTQVTDPNTEVTQYSYNALDQLIAVIDPLNHATYYHHNALGDLSLLQSPDTGDTTYTHDSAGNLASSTDARGVTATYSYDSLNRLTQLSYPDQTYTYVYDQGINGTGRLTHITDHIGTLDWIYTAQGQVANRTHTLDGHSFAQDYTYNAAGQRLSLTLPSGNSLHYTYTPSGQISSISLNGITPLLSAIQYRPFGPVQHWSWGNGTTHNRDYNTDGDLTGITSGGQTQYLYDDARRITQQNEVNPPGISHTYSYDLLDRLTTATGTGLNQSWSYDANGNRLTETGSTPATFTQALDSNRLTHINGSLTRTYTYDAAGNILGDGHTLYTYNDAGRLSSATRYGQTTQYDYNALGQRVRKSNNNGVRYFVYDDAGQLAGEYDANGQLIQETVWLGNIPVATLRPAGSGVAVYYIHTDHLNTPRRISRASDNQIVWRWDNDPFGRHTANEDPDGDSQLFTFSLRYPGQYYDEETGLHYNYYRDYDPSTGRYIQSDPIGLDGGLNTYRYAGGNPISNWDAYGLWWDSIGVNLTFITDGKGTSTSFALASDGNGLYCVVTHQELDGTGYFYAGGGEAALGTGELMPDDTELFESSSSRDDVQGVAGGLANPIKVKGTFGFSGGITESDGEISGAKGRRGPGVGGFTGEVTSQETYKVKILPDYKLWD</sequence>
<dbReference type="InterPro" id="IPR022385">
    <property type="entry name" value="Rhs_assc_core"/>
</dbReference>
<name>A0A1H4H2R4_9GAMM</name>
<evidence type="ECO:0000313" key="5">
    <source>
        <dbReference type="Proteomes" id="UP000242469"/>
    </source>
</evidence>
<feature type="domain" description="Teneurin-like YD-shell" evidence="3">
    <location>
        <begin position="1007"/>
        <end position="1269"/>
    </location>
</feature>
<dbReference type="PANTHER" id="PTHR32305:SF15">
    <property type="entry name" value="PROTEIN RHSA-RELATED"/>
    <property type="match status" value="1"/>
</dbReference>
<gene>
    <name evidence="4" type="ORF">SAMN02745729_12611</name>
</gene>
<dbReference type="InterPro" id="IPR056823">
    <property type="entry name" value="TEN-like_YD-shell"/>
</dbReference>
<dbReference type="PRINTS" id="PR00394">
    <property type="entry name" value="RHSPROTEIN"/>
</dbReference>
<evidence type="ECO:0000313" key="4">
    <source>
        <dbReference type="EMBL" id="SEB16103.1"/>
    </source>
</evidence>
<dbReference type="InterPro" id="IPR006530">
    <property type="entry name" value="YD"/>
</dbReference>
<dbReference type="InterPro" id="IPR031325">
    <property type="entry name" value="RHS_repeat"/>
</dbReference>
<dbReference type="PANTHER" id="PTHR32305">
    <property type="match status" value="1"/>
</dbReference>
<dbReference type="Pfam" id="PF05593">
    <property type="entry name" value="RHS_repeat"/>
    <property type="match status" value="2"/>
</dbReference>
<dbReference type="InterPro" id="IPR045351">
    <property type="entry name" value="DUF6531"/>
</dbReference>
<proteinExistence type="predicted"/>
<dbReference type="Pfam" id="PF20148">
    <property type="entry name" value="DUF6531"/>
    <property type="match status" value="1"/>
</dbReference>
<feature type="domain" description="Teneurin-like YD-shell" evidence="3">
    <location>
        <begin position="725"/>
        <end position="926"/>
    </location>
</feature>
<evidence type="ECO:0000259" key="3">
    <source>
        <dbReference type="Pfam" id="PF25023"/>
    </source>
</evidence>
<keyword evidence="1" id="KW-0677">Repeat</keyword>
<protein>
    <submittedName>
        <fullName evidence="4">RHS repeat-associated core domain-containing protein</fullName>
    </submittedName>
</protein>
<dbReference type="Proteomes" id="UP000242469">
    <property type="component" value="Unassembled WGS sequence"/>
</dbReference>
<organism evidence="4 5">
    <name type="scientific">Marinobacterium iners DSM 11526</name>
    <dbReference type="NCBI Taxonomy" id="1122198"/>
    <lineage>
        <taxon>Bacteria</taxon>
        <taxon>Pseudomonadati</taxon>
        <taxon>Pseudomonadota</taxon>
        <taxon>Gammaproteobacteria</taxon>
        <taxon>Oceanospirillales</taxon>
        <taxon>Oceanospirillaceae</taxon>
        <taxon>Marinobacterium</taxon>
    </lineage>
</organism>
<dbReference type="Pfam" id="PF25023">
    <property type="entry name" value="TEN_YD-shell"/>
    <property type="match status" value="3"/>
</dbReference>
<keyword evidence="5" id="KW-1185">Reference proteome</keyword>
<dbReference type="EMBL" id="FNRJ01000026">
    <property type="protein sequence ID" value="SEB16103.1"/>
    <property type="molecule type" value="Genomic_DNA"/>
</dbReference>
<dbReference type="RefSeq" id="WP_175527718.1">
    <property type="nucleotide sequence ID" value="NZ_FNRJ01000026.1"/>
</dbReference>
<dbReference type="InterPro" id="IPR050708">
    <property type="entry name" value="T6SS_VgrG/RHS"/>
</dbReference>
<feature type="domain" description="DUF6531" evidence="2">
    <location>
        <begin position="166"/>
        <end position="243"/>
    </location>
</feature>
<dbReference type="NCBIfam" id="TIGR01643">
    <property type="entry name" value="YD_repeat_2x"/>
    <property type="match status" value="10"/>
</dbReference>
<dbReference type="STRING" id="1122198.SAMN02745729_12611"/>
<dbReference type="NCBIfam" id="TIGR03696">
    <property type="entry name" value="Rhs_assc_core"/>
    <property type="match status" value="1"/>
</dbReference>